<gene>
    <name evidence="2" type="ORF">Daesc_000122</name>
</gene>
<feature type="compositionally biased region" description="Polar residues" evidence="1">
    <location>
        <begin position="12"/>
        <end position="27"/>
    </location>
</feature>
<dbReference type="Proteomes" id="UP001369815">
    <property type="component" value="Unassembled WGS sequence"/>
</dbReference>
<comment type="caution">
    <text evidence="2">The sequence shown here is derived from an EMBL/GenBank/DDBJ whole genome shotgun (WGS) entry which is preliminary data.</text>
</comment>
<evidence type="ECO:0000313" key="3">
    <source>
        <dbReference type="Proteomes" id="UP001369815"/>
    </source>
</evidence>
<dbReference type="EMBL" id="JBANMG010000001">
    <property type="protein sequence ID" value="KAK6957338.1"/>
    <property type="molecule type" value="Genomic_DNA"/>
</dbReference>
<proteinExistence type="predicted"/>
<organism evidence="2 3">
    <name type="scientific">Daldinia eschscholtzii</name>
    <dbReference type="NCBI Taxonomy" id="292717"/>
    <lineage>
        <taxon>Eukaryota</taxon>
        <taxon>Fungi</taxon>
        <taxon>Dikarya</taxon>
        <taxon>Ascomycota</taxon>
        <taxon>Pezizomycotina</taxon>
        <taxon>Sordariomycetes</taxon>
        <taxon>Xylariomycetidae</taxon>
        <taxon>Xylariales</taxon>
        <taxon>Hypoxylaceae</taxon>
        <taxon>Daldinia</taxon>
    </lineage>
</organism>
<feature type="region of interest" description="Disordered" evidence="1">
    <location>
        <begin position="1"/>
        <end position="75"/>
    </location>
</feature>
<accession>A0AAX6MXG4</accession>
<dbReference type="AlphaFoldDB" id="A0AAX6MXG4"/>
<feature type="compositionally biased region" description="Basic and acidic residues" evidence="1">
    <location>
        <begin position="64"/>
        <end position="75"/>
    </location>
</feature>
<evidence type="ECO:0000313" key="2">
    <source>
        <dbReference type="EMBL" id="KAK6957338.1"/>
    </source>
</evidence>
<reference evidence="2 3" key="1">
    <citation type="journal article" date="2024" name="Front Chem Biol">
        <title>Unveiling the potential of Daldinia eschscholtzii MFLUCC 19-0629 through bioactivity and bioinformatics studies for enhanced sustainable agriculture production.</title>
        <authorList>
            <person name="Brooks S."/>
            <person name="Weaver J.A."/>
            <person name="Klomchit A."/>
            <person name="Alharthi S.A."/>
            <person name="Onlamun T."/>
            <person name="Nurani R."/>
            <person name="Vong T.K."/>
            <person name="Alberti F."/>
            <person name="Greco C."/>
        </authorList>
    </citation>
    <scope>NUCLEOTIDE SEQUENCE [LARGE SCALE GENOMIC DNA]</scope>
    <source>
        <strain evidence="2">MFLUCC 19-0629</strain>
    </source>
</reference>
<evidence type="ECO:0000256" key="1">
    <source>
        <dbReference type="SAM" id="MobiDB-lite"/>
    </source>
</evidence>
<sequence>MGSNIIGVYSSRELNSHTNGSVASDTQPVERHSDQPPSSKTKTKSKKTGAGVQKSRNKTRGKGRKGEKGKQRKEN</sequence>
<keyword evidence="3" id="KW-1185">Reference proteome</keyword>
<name>A0AAX6MXG4_9PEZI</name>
<protein>
    <submittedName>
        <fullName evidence="2">Uncharacterized protein</fullName>
    </submittedName>
</protein>